<proteinExistence type="predicted"/>
<protein>
    <submittedName>
        <fullName evidence="1">Uncharacterized protein</fullName>
    </submittedName>
</protein>
<dbReference type="AlphaFoldDB" id="D4LRR0"/>
<dbReference type="HOGENOM" id="CLU_2663775_0_0_9"/>
<evidence type="ECO:0000313" key="2">
    <source>
        <dbReference type="Proteomes" id="UP000008955"/>
    </source>
</evidence>
<reference evidence="1 2" key="1">
    <citation type="submission" date="2010-03" db="EMBL/GenBank/DDBJ databases">
        <title>The genome sequence of Ruminococcus obeum A2-162.</title>
        <authorList>
            <consortium name="metaHIT consortium -- http://www.metahit.eu/"/>
            <person name="Pajon A."/>
            <person name="Turner K."/>
            <person name="Parkhill J."/>
            <person name="Duncan S."/>
            <person name="Flint H."/>
        </authorList>
    </citation>
    <scope>NUCLEOTIDE SEQUENCE [LARGE SCALE GENOMIC DNA]</scope>
    <source>
        <strain evidence="1 2">A2-162</strain>
    </source>
</reference>
<evidence type="ECO:0000313" key="1">
    <source>
        <dbReference type="EMBL" id="CBL23468.1"/>
    </source>
</evidence>
<dbReference type="KEGG" id="rob:CK5_21010"/>
<name>D4LRR0_9FIRM</name>
<sequence>MSEIRKEWKTMKEYEVIWEIFNKCPRNQMRDVFVEEVEIADPEEYVRHKFQGKDVSYDKTVLPDGTIVFDIVTSQIKQRCSFTEI</sequence>
<dbReference type="PATRIC" id="fig|657314.3.peg.1960"/>
<gene>
    <name evidence="1" type="ORF">CK5_21010</name>
</gene>
<organism evidence="1 2">
    <name type="scientific">Blautia obeum A2-162</name>
    <dbReference type="NCBI Taxonomy" id="657314"/>
    <lineage>
        <taxon>Bacteria</taxon>
        <taxon>Bacillati</taxon>
        <taxon>Bacillota</taxon>
        <taxon>Clostridia</taxon>
        <taxon>Lachnospirales</taxon>
        <taxon>Lachnospiraceae</taxon>
        <taxon>Blautia</taxon>
    </lineage>
</organism>
<dbReference type="Proteomes" id="UP000008955">
    <property type="component" value="Chromosome"/>
</dbReference>
<accession>D4LRR0</accession>
<reference evidence="1 2" key="2">
    <citation type="submission" date="2010-03" db="EMBL/GenBank/DDBJ databases">
        <authorList>
            <person name="Pajon A."/>
        </authorList>
    </citation>
    <scope>NUCLEOTIDE SEQUENCE [LARGE SCALE GENOMIC DNA]</scope>
    <source>
        <strain evidence="1 2">A2-162</strain>
    </source>
</reference>
<keyword evidence="2" id="KW-1185">Reference proteome</keyword>
<dbReference type="EMBL" id="FP929054">
    <property type="protein sequence ID" value="CBL23468.1"/>
    <property type="molecule type" value="Genomic_DNA"/>
</dbReference>